<gene>
    <name evidence="10" type="ORF">CALVIDRAFT_555940</name>
</gene>
<protein>
    <recommendedName>
        <fullName evidence="4">non-reducing end alpha-L-arabinofuranosidase</fullName>
        <ecNumber evidence="4">3.2.1.55</ecNumber>
    </recommendedName>
</protein>
<dbReference type="PANTHER" id="PTHR31776:SF0">
    <property type="entry name" value="ALPHA-L-ARABINOFURANOSIDASE 1"/>
    <property type="match status" value="1"/>
</dbReference>
<dbReference type="EC" id="3.2.1.55" evidence="4"/>
<accession>A0A167L361</accession>
<dbReference type="Pfam" id="PF06964">
    <property type="entry name" value="Alpha-L-AF_C"/>
    <property type="match status" value="1"/>
</dbReference>
<dbReference type="InterPro" id="IPR051563">
    <property type="entry name" value="Glycosyl_Hydrolase_51"/>
</dbReference>
<dbReference type="OrthoDB" id="406864at2759"/>
<comment type="similarity">
    <text evidence="3">Belongs to the glycosyl hydrolase 51 family.</text>
</comment>
<feature type="domain" description="Alpha-L-arabinofuranosidase C-terminal" evidence="9">
    <location>
        <begin position="459"/>
        <end position="661"/>
    </location>
</feature>
<dbReference type="Proteomes" id="UP000076738">
    <property type="component" value="Unassembled WGS sequence"/>
</dbReference>
<feature type="signal peptide" evidence="8">
    <location>
        <begin position="1"/>
        <end position="20"/>
    </location>
</feature>
<dbReference type="InterPro" id="IPR010720">
    <property type="entry name" value="Alpha-L-AF_C"/>
</dbReference>
<dbReference type="PANTHER" id="PTHR31776">
    <property type="entry name" value="ALPHA-L-ARABINOFURANOSIDASE 1"/>
    <property type="match status" value="1"/>
</dbReference>
<evidence type="ECO:0000256" key="2">
    <source>
        <dbReference type="ARBA" id="ARBA00004834"/>
    </source>
</evidence>
<feature type="chain" id="PRO_5007889665" description="non-reducing end alpha-L-arabinofuranosidase" evidence="8">
    <location>
        <begin position="21"/>
        <end position="671"/>
    </location>
</feature>
<evidence type="ECO:0000256" key="7">
    <source>
        <dbReference type="ARBA" id="ARBA00023180"/>
    </source>
</evidence>
<dbReference type="GO" id="GO:0031222">
    <property type="term" value="P:arabinan catabolic process"/>
    <property type="evidence" value="ECO:0007669"/>
    <property type="project" value="UniProtKB-UniPathway"/>
</dbReference>
<evidence type="ECO:0000313" key="11">
    <source>
        <dbReference type="Proteomes" id="UP000076738"/>
    </source>
</evidence>
<dbReference type="STRING" id="1330018.A0A167L361"/>
<dbReference type="InterPro" id="IPR008979">
    <property type="entry name" value="Galactose-bd-like_sf"/>
</dbReference>
<comment type="pathway">
    <text evidence="2">Glycan metabolism; L-arabinan degradation.</text>
</comment>
<comment type="catalytic activity">
    <reaction evidence="1">
        <text>Hydrolysis of terminal non-reducing alpha-L-arabinofuranoside residues in alpha-L-arabinosides.</text>
        <dbReference type="EC" id="3.2.1.55"/>
    </reaction>
</comment>
<dbReference type="InterPro" id="IPR017853">
    <property type="entry name" value="GH"/>
</dbReference>
<reference evidence="10 11" key="1">
    <citation type="journal article" date="2016" name="Mol. Biol. Evol.">
        <title>Comparative Genomics of Early-Diverging Mushroom-Forming Fungi Provides Insights into the Origins of Lignocellulose Decay Capabilities.</title>
        <authorList>
            <person name="Nagy L.G."/>
            <person name="Riley R."/>
            <person name="Tritt A."/>
            <person name="Adam C."/>
            <person name="Daum C."/>
            <person name="Floudas D."/>
            <person name="Sun H."/>
            <person name="Yadav J.S."/>
            <person name="Pangilinan J."/>
            <person name="Larsson K.H."/>
            <person name="Matsuura K."/>
            <person name="Barry K."/>
            <person name="Labutti K."/>
            <person name="Kuo R."/>
            <person name="Ohm R.A."/>
            <person name="Bhattacharya S.S."/>
            <person name="Shirouzu T."/>
            <person name="Yoshinaga Y."/>
            <person name="Martin F.M."/>
            <person name="Grigoriev I.V."/>
            <person name="Hibbett D.S."/>
        </authorList>
    </citation>
    <scope>NUCLEOTIDE SEQUENCE [LARGE SCALE GENOMIC DNA]</scope>
    <source>
        <strain evidence="10 11">TUFC12733</strain>
    </source>
</reference>
<dbReference type="UniPathway" id="UPA00667"/>
<sequence length="671" mass="73296">MLGSVLSLWVLALTGLTVHGQITPPSALNLRITQNMTHAISPTLYGYMWEDINHSGDGGLYAELLQNRAFQSVIPKTGAALQGWQSVSGAFLTVTAGTSGVSSALPNSLQVSIPRTAKGPIGFANTGYWGINVQAGWTYTGSLYMKAPNYGGSVTVALASASGTVYDSATLYGISDTYKQYTFTFSPKTSAPDYNNLFTVTVDGASAAGETLYFGMFSLFPPTFRGRQNGLRMDLAQALFDTSPKLWRFPGGNNLEGHTWQERWKWNETIGPIENRPGRVGDWGYPNTDGLGLMEYLDWIEDLEAAPILGVWAGLSIGNYSDLPDWPTVPENELQPYVDDVINEIHFITDPEYSSEWANLRAEYGHPAPYNLTYIEVGNEDQFGPDSYQAYRWQMFVDGINASFPNLGLQFLATTPPSVALNPAYLKIDFHQYATPGWFYNASSMFDTYPRNGTQWFMGEYAVTGTEVGCELGTPSCGRLLYPTLEGACAEAAFMTGMERNSDVVFASAYAPSLQNINSVQWTPDIITFNAGRAVKSVSYYNQQQQLFATNLGTHVLATVPEPNPTTTPLYWVASHQATNNLVFLKVVNTGSADLVGNLFFDFPVVGGFGTAQQLSAGLYPIPGVYNISNTLEVPNAITPVASSFAIVDSNMFNYTFPQSSITVMTFAVDF</sequence>
<evidence type="ECO:0000256" key="6">
    <source>
        <dbReference type="ARBA" id="ARBA00022801"/>
    </source>
</evidence>
<dbReference type="GO" id="GO:0046556">
    <property type="term" value="F:alpha-L-arabinofuranosidase activity"/>
    <property type="evidence" value="ECO:0007669"/>
    <property type="project" value="UniProtKB-EC"/>
</dbReference>
<proteinExistence type="inferred from homology"/>
<evidence type="ECO:0000256" key="8">
    <source>
        <dbReference type="SAM" id="SignalP"/>
    </source>
</evidence>
<keyword evidence="5 8" id="KW-0732">Signal</keyword>
<keyword evidence="6 10" id="KW-0378">Hydrolase</keyword>
<evidence type="ECO:0000313" key="10">
    <source>
        <dbReference type="EMBL" id="KZO95283.1"/>
    </source>
</evidence>
<dbReference type="AlphaFoldDB" id="A0A167L361"/>
<dbReference type="InterPro" id="IPR055235">
    <property type="entry name" value="ASD1_cat"/>
</dbReference>
<dbReference type="GO" id="GO:0046373">
    <property type="term" value="P:L-arabinose metabolic process"/>
    <property type="evidence" value="ECO:0007669"/>
    <property type="project" value="InterPro"/>
</dbReference>
<dbReference type="EMBL" id="KV417290">
    <property type="protein sequence ID" value="KZO95283.1"/>
    <property type="molecule type" value="Genomic_DNA"/>
</dbReference>
<dbReference type="SUPFAM" id="SSF49785">
    <property type="entry name" value="Galactose-binding domain-like"/>
    <property type="match status" value="1"/>
</dbReference>
<evidence type="ECO:0000259" key="9">
    <source>
        <dbReference type="SMART" id="SM00813"/>
    </source>
</evidence>
<organism evidence="10 11">
    <name type="scientific">Calocera viscosa (strain TUFC12733)</name>
    <dbReference type="NCBI Taxonomy" id="1330018"/>
    <lineage>
        <taxon>Eukaryota</taxon>
        <taxon>Fungi</taxon>
        <taxon>Dikarya</taxon>
        <taxon>Basidiomycota</taxon>
        <taxon>Agaricomycotina</taxon>
        <taxon>Dacrymycetes</taxon>
        <taxon>Dacrymycetales</taxon>
        <taxon>Dacrymycetaceae</taxon>
        <taxon>Calocera</taxon>
    </lineage>
</organism>
<evidence type="ECO:0000256" key="4">
    <source>
        <dbReference type="ARBA" id="ARBA00012670"/>
    </source>
</evidence>
<dbReference type="Gene3D" id="3.20.20.80">
    <property type="entry name" value="Glycosidases"/>
    <property type="match status" value="1"/>
</dbReference>
<keyword evidence="11" id="KW-1185">Reference proteome</keyword>
<dbReference type="SUPFAM" id="SSF51445">
    <property type="entry name" value="(Trans)glycosidases"/>
    <property type="match status" value="1"/>
</dbReference>
<keyword evidence="7" id="KW-0325">Glycoprotein</keyword>
<evidence type="ECO:0000256" key="3">
    <source>
        <dbReference type="ARBA" id="ARBA00007186"/>
    </source>
</evidence>
<evidence type="ECO:0000256" key="1">
    <source>
        <dbReference type="ARBA" id="ARBA00001462"/>
    </source>
</evidence>
<name>A0A167L361_CALVF</name>
<evidence type="ECO:0000256" key="5">
    <source>
        <dbReference type="ARBA" id="ARBA00022729"/>
    </source>
</evidence>
<dbReference type="SMART" id="SM00813">
    <property type="entry name" value="Alpha-L-AF_C"/>
    <property type="match status" value="1"/>
</dbReference>
<dbReference type="Pfam" id="PF22848">
    <property type="entry name" value="ASD1_dom"/>
    <property type="match status" value="1"/>
</dbReference>